<feature type="compositionally biased region" description="Low complexity" evidence="2">
    <location>
        <begin position="37"/>
        <end position="54"/>
    </location>
</feature>
<reference evidence="3 4" key="1">
    <citation type="journal article" date="2010" name="Nature">
        <title>The Ectocarpus genome and the independent evolution of multicellularity in brown algae.</title>
        <authorList>
            <person name="Cock J.M."/>
            <person name="Sterck L."/>
            <person name="Rouze P."/>
            <person name="Scornet D."/>
            <person name="Allen A.E."/>
            <person name="Amoutzias G."/>
            <person name="Anthouard V."/>
            <person name="Artiguenave F."/>
            <person name="Aury J.M."/>
            <person name="Badger J.H."/>
            <person name="Beszteri B."/>
            <person name="Billiau K."/>
            <person name="Bonnet E."/>
            <person name="Bothwell J.H."/>
            <person name="Bowler C."/>
            <person name="Boyen C."/>
            <person name="Brownlee C."/>
            <person name="Carrano C.J."/>
            <person name="Charrier B."/>
            <person name="Cho G.Y."/>
            <person name="Coelho S.M."/>
            <person name="Collen J."/>
            <person name="Corre E."/>
            <person name="Da Silva C."/>
            <person name="Delage L."/>
            <person name="Delaroque N."/>
            <person name="Dittami S.M."/>
            <person name="Doulbeau S."/>
            <person name="Elias M."/>
            <person name="Farnham G."/>
            <person name="Gachon C.M."/>
            <person name="Gschloessl B."/>
            <person name="Heesch S."/>
            <person name="Jabbari K."/>
            <person name="Jubin C."/>
            <person name="Kawai H."/>
            <person name="Kimura K."/>
            <person name="Kloareg B."/>
            <person name="Kupper F.C."/>
            <person name="Lang D."/>
            <person name="Le Bail A."/>
            <person name="Leblanc C."/>
            <person name="Lerouge P."/>
            <person name="Lohr M."/>
            <person name="Lopez P.J."/>
            <person name="Martens C."/>
            <person name="Maumus F."/>
            <person name="Michel G."/>
            <person name="Miranda-Saavedra D."/>
            <person name="Morales J."/>
            <person name="Moreau H."/>
            <person name="Motomura T."/>
            <person name="Nagasato C."/>
            <person name="Napoli C.A."/>
            <person name="Nelson D.R."/>
            <person name="Nyvall-Collen P."/>
            <person name="Peters A.F."/>
            <person name="Pommier C."/>
            <person name="Potin P."/>
            <person name="Poulain J."/>
            <person name="Quesneville H."/>
            <person name="Read B."/>
            <person name="Rensing S.A."/>
            <person name="Ritter A."/>
            <person name="Rousvoal S."/>
            <person name="Samanta M."/>
            <person name="Samson G."/>
            <person name="Schroeder D.C."/>
            <person name="Segurens B."/>
            <person name="Strittmatter M."/>
            <person name="Tonon T."/>
            <person name="Tregear J.W."/>
            <person name="Valentin K."/>
            <person name="von Dassow P."/>
            <person name="Yamagishi T."/>
            <person name="Van de Peer Y."/>
            <person name="Wincker P."/>
        </authorList>
    </citation>
    <scope>NUCLEOTIDE SEQUENCE [LARGE SCALE GENOMIC DNA]</scope>
    <source>
        <strain evidence="4">Ec32 / CCAP1310/4</strain>
    </source>
</reference>
<dbReference type="Proteomes" id="UP000002630">
    <property type="component" value="Unassembled WGS sequence"/>
</dbReference>
<proteinExistence type="predicted"/>
<feature type="coiled-coil region" evidence="1">
    <location>
        <begin position="174"/>
        <end position="208"/>
    </location>
</feature>
<evidence type="ECO:0000256" key="1">
    <source>
        <dbReference type="SAM" id="Coils"/>
    </source>
</evidence>
<evidence type="ECO:0000313" key="4">
    <source>
        <dbReference type="Proteomes" id="UP000002630"/>
    </source>
</evidence>
<name>D8LHE2_ECTSI</name>
<dbReference type="EMBL" id="FN649760">
    <property type="protein sequence ID" value="CBN80259.1"/>
    <property type="molecule type" value="Genomic_DNA"/>
</dbReference>
<feature type="region of interest" description="Disordered" evidence="2">
    <location>
        <begin position="1"/>
        <end position="69"/>
    </location>
</feature>
<evidence type="ECO:0000256" key="2">
    <source>
        <dbReference type="SAM" id="MobiDB-lite"/>
    </source>
</evidence>
<sequence length="241" mass="27144">MTQTKSKVMEGKEYELKKGQEDAKEEEETEQAGVGGRVSVAEAGVSGGEASATEQADKEEEETEQARGRKRDMYKIRSLLLQGQIAGLRERLKERELEVKELRVLTGGRGQSKLRELGAMLKEARGECDALRTREKVLAEELAMAQKEGDSLRGDLLANQKALSDLNVYADSLRSRYTDEMVKLEASLAEMERELTRAEAAHMRERRELLDREAAAVADQERYRSRTILLQGEVVKTRARD</sequence>
<keyword evidence="4" id="KW-1185">Reference proteome</keyword>
<accession>D8LHE2</accession>
<dbReference type="AlphaFoldDB" id="D8LHE2"/>
<gene>
    <name evidence="3" type="ORF">Esi_0191_0031</name>
</gene>
<dbReference type="InParanoid" id="D8LHE2"/>
<protein>
    <submittedName>
        <fullName evidence="3">Uncharacterized protein</fullName>
    </submittedName>
</protein>
<feature type="compositionally biased region" description="Basic and acidic residues" evidence="2">
    <location>
        <begin position="7"/>
        <end position="22"/>
    </location>
</feature>
<dbReference type="OrthoDB" id="10580093at2759"/>
<organism evidence="3 4">
    <name type="scientific">Ectocarpus siliculosus</name>
    <name type="common">Brown alga</name>
    <name type="synonym">Conferva siliculosa</name>
    <dbReference type="NCBI Taxonomy" id="2880"/>
    <lineage>
        <taxon>Eukaryota</taxon>
        <taxon>Sar</taxon>
        <taxon>Stramenopiles</taxon>
        <taxon>Ochrophyta</taxon>
        <taxon>PX clade</taxon>
        <taxon>Phaeophyceae</taxon>
        <taxon>Ectocarpales</taxon>
        <taxon>Ectocarpaceae</taxon>
        <taxon>Ectocarpus</taxon>
    </lineage>
</organism>
<evidence type="ECO:0000313" key="3">
    <source>
        <dbReference type="EMBL" id="CBN80259.1"/>
    </source>
</evidence>
<keyword evidence="1" id="KW-0175">Coiled coil</keyword>